<dbReference type="Proteomes" id="UP000095283">
    <property type="component" value="Unplaced"/>
</dbReference>
<dbReference type="AlphaFoldDB" id="A0A1I7WUV3"/>
<accession>A0A1I7WUV3</accession>
<sequence>MSSNTFTDGSTCRPPSSDHSLLLVQLRFGEVLWHFASVQPPYGTLSVVFFYNLLSSFAWVRFNDGTQLAVVNRQKTSAILLIFKELVSVTKSSKLMLSCTFVDASLAKCLVNIASSFH</sequence>
<name>A0A1I7WUV3_HETBA</name>
<proteinExistence type="predicted"/>
<dbReference type="WBParaSite" id="Hba_08964">
    <property type="protein sequence ID" value="Hba_08964"/>
    <property type="gene ID" value="Hba_08964"/>
</dbReference>
<reference evidence="2" key="1">
    <citation type="submission" date="2016-11" db="UniProtKB">
        <authorList>
            <consortium name="WormBaseParasite"/>
        </authorList>
    </citation>
    <scope>IDENTIFICATION</scope>
</reference>
<evidence type="ECO:0000313" key="2">
    <source>
        <dbReference type="WBParaSite" id="Hba_08964"/>
    </source>
</evidence>
<organism evidence="1 2">
    <name type="scientific">Heterorhabditis bacteriophora</name>
    <name type="common">Entomopathogenic nematode worm</name>
    <dbReference type="NCBI Taxonomy" id="37862"/>
    <lineage>
        <taxon>Eukaryota</taxon>
        <taxon>Metazoa</taxon>
        <taxon>Ecdysozoa</taxon>
        <taxon>Nematoda</taxon>
        <taxon>Chromadorea</taxon>
        <taxon>Rhabditida</taxon>
        <taxon>Rhabditina</taxon>
        <taxon>Rhabditomorpha</taxon>
        <taxon>Strongyloidea</taxon>
        <taxon>Heterorhabditidae</taxon>
        <taxon>Heterorhabditis</taxon>
    </lineage>
</organism>
<protein>
    <submittedName>
        <fullName evidence="2">Transmembrane protein</fullName>
    </submittedName>
</protein>
<keyword evidence="1" id="KW-1185">Reference proteome</keyword>
<evidence type="ECO:0000313" key="1">
    <source>
        <dbReference type="Proteomes" id="UP000095283"/>
    </source>
</evidence>